<gene>
    <name evidence="2" type="ORF">C4K88_11480</name>
</gene>
<keyword evidence="3" id="KW-1185">Reference proteome</keyword>
<dbReference type="Proteomes" id="UP000239297">
    <property type="component" value="Unassembled WGS sequence"/>
</dbReference>
<feature type="region of interest" description="Disordered" evidence="1">
    <location>
        <begin position="175"/>
        <end position="196"/>
    </location>
</feature>
<reference evidence="2 3" key="1">
    <citation type="journal article" date="2014" name="Int. J. Syst. Evol. Microbiol.">
        <title>Arthrobacter pityocampae sp. nov., isolated from Thaumetopoea pityocampa (Lep., Thaumetopoeidae).</title>
        <authorList>
            <person name="Ince I.A."/>
            <person name="Demirbag Z."/>
            <person name="Kati H."/>
        </authorList>
    </citation>
    <scope>NUCLEOTIDE SEQUENCE [LARGE SCALE GENOMIC DNA]</scope>
    <source>
        <strain evidence="2 3">Tp2</strain>
    </source>
</reference>
<accession>A0A2S5IUZ7</accession>
<comment type="caution">
    <text evidence="2">The sequence shown here is derived from an EMBL/GenBank/DDBJ whole genome shotgun (WGS) entry which is preliminary data.</text>
</comment>
<proteinExistence type="predicted"/>
<evidence type="ECO:0000313" key="3">
    <source>
        <dbReference type="Proteomes" id="UP000239297"/>
    </source>
</evidence>
<evidence type="ECO:0000256" key="1">
    <source>
        <dbReference type="SAM" id="MobiDB-lite"/>
    </source>
</evidence>
<sequence>MTEMRVLANATTTEDLQHLLTDLPAELETIGLQLSRLPMMVPRIVDLYFRFPEVAPAEMAELIKAGGGSLVFLERVSFDPLSLVDEDNELPDDAPGVDKVLESALDRKGELSGIILTCPVQGLVWRWRASAGWVDDLQDQLNAAIEVAEDEEVEANSALFHIRRAGVQGLIEKTMNDPSYRGTPPHKRGAAAKRLAPEPTSEEEFFVFTTAMEGLGRRDREAAELRNLEIREQLPELSEALIQTQEWIRSHTVAARKRTAADFLARQFEGWAVHAQVADELRAHAANLGGRP</sequence>
<dbReference type="EMBL" id="PRKW01000005">
    <property type="protein sequence ID" value="PPB48374.1"/>
    <property type="molecule type" value="Genomic_DNA"/>
</dbReference>
<organism evidence="2 3">
    <name type="scientific">Arthrobacter pityocampae</name>
    <dbReference type="NCBI Taxonomy" id="547334"/>
    <lineage>
        <taxon>Bacteria</taxon>
        <taxon>Bacillati</taxon>
        <taxon>Actinomycetota</taxon>
        <taxon>Actinomycetes</taxon>
        <taxon>Micrococcales</taxon>
        <taxon>Micrococcaceae</taxon>
        <taxon>Arthrobacter</taxon>
    </lineage>
</organism>
<dbReference type="AlphaFoldDB" id="A0A2S5IUZ7"/>
<evidence type="ECO:0000313" key="2">
    <source>
        <dbReference type="EMBL" id="PPB48374.1"/>
    </source>
</evidence>
<protein>
    <submittedName>
        <fullName evidence="2">Uncharacterized protein</fullName>
    </submittedName>
</protein>
<name>A0A2S5IUZ7_9MICC</name>
<dbReference type="RefSeq" id="WP_104121779.1">
    <property type="nucleotide sequence ID" value="NZ_PRKW01000005.1"/>
</dbReference>